<protein>
    <submittedName>
        <fullName evidence="2">Uncharacterized protein</fullName>
    </submittedName>
</protein>
<reference evidence="2 3" key="1">
    <citation type="journal article" date="2015" name="Sci. Rep.">
        <title>Genome of the facultative scuticociliatosis pathogen Pseudocohnilembus persalinus provides insight into its virulence through horizontal gene transfer.</title>
        <authorList>
            <person name="Xiong J."/>
            <person name="Wang G."/>
            <person name="Cheng J."/>
            <person name="Tian M."/>
            <person name="Pan X."/>
            <person name="Warren A."/>
            <person name="Jiang C."/>
            <person name="Yuan D."/>
            <person name="Miao W."/>
        </authorList>
    </citation>
    <scope>NUCLEOTIDE SEQUENCE [LARGE SCALE GENOMIC DNA]</scope>
    <source>
        <strain evidence="2">36N120E</strain>
    </source>
</reference>
<feature type="region of interest" description="Disordered" evidence="1">
    <location>
        <begin position="366"/>
        <end position="388"/>
    </location>
</feature>
<keyword evidence="3" id="KW-1185">Reference proteome</keyword>
<sequence length="514" mass="61054">MQIFNQNCDIIQKEFQFGGKQSYICDFLKQILTDLISLNEKNKQLLQLNVDDKIQCSQIWDKLNITMKDDISLKYQNYIINNINQLFDLRDNEILNKPQLPNQVKCQQRQQKLLTTQKNQSKFYNLNKILISRMIRYLGTENLGKMIIPGQLKKKMQNILYLVKNCSKTNFGNKKNKKQDYYNHAHYNLLFLSLNQNSIQKMLEKDEKNAIYHKKVYKLDLQKVLEVLQKDGLENEILQQRDDNDQLQNIQDKKSIQPSILLNKLGYQDFQSQSQNIINFNFSKFQIESGCYQYFQDKINNIDNNKKSKPNHLQQQLQQLLLAQKPQNGQILKDNYIKNLNNSYNIQNNQLNYLNKLYDCETQASHDSNNYQQNNSRNNFSSYDSSENQGLIKKVKKEEVNEYKNNENTVPILSQDSNNMNENQINLQNNCFNFQKNSQELQSQKLQDDKQYQHIIDQIQEINFIKTCFYYAIVKNSQADFLGTNPIQYENKEYEFRAFSALQLMVQGEFIRRF</sequence>
<accession>A0A0V0QTU3</accession>
<dbReference type="EMBL" id="LDAU01000105">
    <property type="protein sequence ID" value="KRX05678.1"/>
    <property type="molecule type" value="Genomic_DNA"/>
</dbReference>
<evidence type="ECO:0000313" key="2">
    <source>
        <dbReference type="EMBL" id="KRX05678.1"/>
    </source>
</evidence>
<evidence type="ECO:0000256" key="1">
    <source>
        <dbReference type="SAM" id="MobiDB-lite"/>
    </source>
</evidence>
<evidence type="ECO:0000313" key="3">
    <source>
        <dbReference type="Proteomes" id="UP000054937"/>
    </source>
</evidence>
<dbReference type="Proteomes" id="UP000054937">
    <property type="component" value="Unassembled WGS sequence"/>
</dbReference>
<comment type="caution">
    <text evidence="2">The sequence shown here is derived from an EMBL/GenBank/DDBJ whole genome shotgun (WGS) entry which is preliminary data.</text>
</comment>
<proteinExistence type="predicted"/>
<name>A0A0V0QTU3_PSEPJ</name>
<gene>
    <name evidence="2" type="ORF">PPERSA_09818</name>
</gene>
<dbReference type="AlphaFoldDB" id="A0A0V0QTU3"/>
<dbReference type="InParanoid" id="A0A0V0QTU3"/>
<organism evidence="2 3">
    <name type="scientific">Pseudocohnilembus persalinus</name>
    <name type="common">Ciliate</name>
    <dbReference type="NCBI Taxonomy" id="266149"/>
    <lineage>
        <taxon>Eukaryota</taxon>
        <taxon>Sar</taxon>
        <taxon>Alveolata</taxon>
        <taxon>Ciliophora</taxon>
        <taxon>Intramacronucleata</taxon>
        <taxon>Oligohymenophorea</taxon>
        <taxon>Scuticociliatia</taxon>
        <taxon>Philasterida</taxon>
        <taxon>Pseudocohnilembidae</taxon>
        <taxon>Pseudocohnilembus</taxon>
    </lineage>
</organism>
<feature type="compositionally biased region" description="Low complexity" evidence="1">
    <location>
        <begin position="368"/>
        <end position="383"/>
    </location>
</feature>